<evidence type="ECO:0000256" key="3">
    <source>
        <dbReference type="ARBA" id="ARBA00012741"/>
    </source>
</evidence>
<dbReference type="GO" id="GO:0005975">
    <property type="term" value="P:carbohydrate metabolic process"/>
    <property type="evidence" value="ECO:0007669"/>
    <property type="project" value="InterPro"/>
</dbReference>
<dbReference type="AlphaFoldDB" id="A0A8S1DP98"/>
<dbReference type="InterPro" id="IPR017853">
    <property type="entry name" value="GH"/>
</dbReference>
<keyword evidence="9" id="KW-1185">Reference proteome</keyword>
<evidence type="ECO:0000256" key="6">
    <source>
        <dbReference type="SAM" id="SignalP"/>
    </source>
</evidence>
<evidence type="ECO:0000256" key="4">
    <source>
        <dbReference type="ARBA" id="ARBA00023180"/>
    </source>
</evidence>
<evidence type="ECO:0000259" key="7">
    <source>
        <dbReference type="SMART" id="SM00642"/>
    </source>
</evidence>
<comment type="caution">
    <text evidence="8">The sequence shown here is derived from an EMBL/GenBank/DDBJ whole genome shotgun (WGS) entry which is preliminary data.</text>
</comment>
<evidence type="ECO:0000256" key="2">
    <source>
        <dbReference type="ARBA" id="ARBA00008061"/>
    </source>
</evidence>
<dbReference type="FunFam" id="3.90.400.10:FF:000001">
    <property type="entry name" value="Maltase A3, isoform A"/>
    <property type="match status" value="1"/>
</dbReference>
<dbReference type="InterPro" id="IPR045857">
    <property type="entry name" value="O16G_dom_2"/>
</dbReference>
<evidence type="ECO:0000256" key="1">
    <source>
        <dbReference type="ARBA" id="ARBA00001657"/>
    </source>
</evidence>
<keyword evidence="6" id="KW-0732">Signal</keyword>
<comment type="catalytic activity">
    <reaction evidence="1">
        <text>Hydrolysis of terminal, non-reducing (1-&gt;4)-linked alpha-D-glucose residues with release of alpha-D-glucose.</text>
        <dbReference type="EC" id="3.2.1.20"/>
    </reaction>
</comment>
<keyword evidence="5" id="KW-0326">Glycosidase</keyword>
<dbReference type="Pfam" id="PF00128">
    <property type="entry name" value="Alpha-amylase"/>
    <property type="match status" value="1"/>
</dbReference>
<evidence type="ECO:0000313" key="8">
    <source>
        <dbReference type="EMBL" id="CAB3382427.1"/>
    </source>
</evidence>
<dbReference type="OrthoDB" id="1740265at2759"/>
<keyword evidence="5" id="KW-0378">Hydrolase</keyword>
<protein>
    <recommendedName>
        <fullName evidence="3">alpha-glucosidase</fullName>
        <ecNumber evidence="3">3.2.1.20</ecNumber>
    </recommendedName>
</protein>
<dbReference type="SMART" id="SM00642">
    <property type="entry name" value="Aamy"/>
    <property type="match status" value="1"/>
</dbReference>
<dbReference type="Proteomes" id="UP000494165">
    <property type="component" value="Unassembled WGS sequence"/>
</dbReference>
<dbReference type="PANTHER" id="PTHR10357:SF179">
    <property type="entry name" value="NEUTRAL AND BASIC AMINO ACID TRANSPORT PROTEIN RBAT"/>
    <property type="match status" value="1"/>
</dbReference>
<dbReference type="GO" id="GO:0004558">
    <property type="term" value="F:alpha-1,4-glucosidase activity"/>
    <property type="evidence" value="ECO:0007669"/>
    <property type="project" value="UniProtKB-EC"/>
</dbReference>
<keyword evidence="4" id="KW-0325">Glycoprotein</keyword>
<dbReference type="Gene3D" id="3.20.20.80">
    <property type="entry name" value="Glycosidases"/>
    <property type="match status" value="1"/>
</dbReference>
<accession>A0A8S1DP98</accession>
<dbReference type="Gene3D" id="3.90.400.10">
    <property type="entry name" value="Oligo-1,6-glucosidase, Domain 2"/>
    <property type="match status" value="1"/>
</dbReference>
<comment type="similarity">
    <text evidence="2">Belongs to the glycosyl hydrolase 13 family.</text>
</comment>
<reference evidence="8 9" key="1">
    <citation type="submission" date="2020-04" db="EMBL/GenBank/DDBJ databases">
        <authorList>
            <person name="Alioto T."/>
            <person name="Alioto T."/>
            <person name="Gomez Garrido J."/>
        </authorList>
    </citation>
    <scope>NUCLEOTIDE SEQUENCE [LARGE SCALE GENOMIC DNA]</scope>
</reference>
<sequence>MRIIVGAVLAAFVLVLAAAQSDLEWWKTTTLYQVYPRSFRDTDADGTGDLLGIVVKLDYFVSLGVGGLLLAPVFKSPMKDLGYDISDFEKIDYTFGNEDDFDTLVMECHTRDLKLVLDFVPNHSSDEHRWFEKSIERKNPYTDYYIWQDPKSLNETAEPIPPNNWLSVYGGSAWEFNEERGQFYLHQFHVGQPDLNYSNPLVIEEMKNILRYWLDKGVDGFRLVNVPHLMEDQNFLDEPFSNDSQFSPDEWGSLSHIYTKDLDELYSIIYGFRDVIDEKQAELGRSLLLMVEAQASLENTMKYYGQEDRTGAHFPINLNLITHFKNGTTAKDLKEIIDMWQSAMPTSAWPNWMIGSNDRPRVASRFGRDFSTAVVIMSQLLPGTAITYYGEEIDMEDTWISWKNTVDPLGCDAGPENYTEFSRDPSRTPFQWSDAEFAGFSSPESRKPWLPINENYKEVNLAAQKDDPNSPYAIFKALTAMRKNMNAVQTGHLETFTVGEKIFVFTRYLQNSNEKNVMVVVNLDQDDVTADLSRVPTLKSGGMITYHIGVNSSYTSGQDLSPYSVHIPARGSLVFLYTSAANSAALAPMLLTISVILRLL</sequence>
<evidence type="ECO:0000313" key="9">
    <source>
        <dbReference type="Proteomes" id="UP000494165"/>
    </source>
</evidence>
<evidence type="ECO:0000256" key="5">
    <source>
        <dbReference type="ARBA" id="ARBA00023295"/>
    </source>
</evidence>
<dbReference type="EC" id="3.2.1.20" evidence="3"/>
<name>A0A8S1DP98_9INSE</name>
<gene>
    <name evidence="8" type="ORF">CLODIP_2_CD15726</name>
</gene>
<dbReference type="SUPFAM" id="SSF51011">
    <property type="entry name" value="Glycosyl hydrolase domain"/>
    <property type="match status" value="1"/>
</dbReference>
<dbReference type="CDD" id="cd11328">
    <property type="entry name" value="AmyAc_maltase"/>
    <property type="match status" value="1"/>
</dbReference>
<organism evidence="8 9">
    <name type="scientific">Cloeon dipterum</name>
    <dbReference type="NCBI Taxonomy" id="197152"/>
    <lineage>
        <taxon>Eukaryota</taxon>
        <taxon>Metazoa</taxon>
        <taxon>Ecdysozoa</taxon>
        <taxon>Arthropoda</taxon>
        <taxon>Hexapoda</taxon>
        <taxon>Insecta</taxon>
        <taxon>Pterygota</taxon>
        <taxon>Palaeoptera</taxon>
        <taxon>Ephemeroptera</taxon>
        <taxon>Pisciforma</taxon>
        <taxon>Baetidae</taxon>
        <taxon>Cloeon</taxon>
    </lineage>
</organism>
<dbReference type="InterPro" id="IPR006047">
    <property type="entry name" value="GH13_cat_dom"/>
</dbReference>
<feature type="chain" id="PRO_5035812937" description="alpha-glucosidase" evidence="6">
    <location>
        <begin position="20"/>
        <end position="600"/>
    </location>
</feature>
<dbReference type="SUPFAM" id="SSF51445">
    <property type="entry name" value="(Trans)glycosidases"/>
    <property type="match status" value="1"/>
</dbReference>
<dbReference type="PANTHER" id="PTHR10357">
    <property type="entry name" value="ALPHA-AMYLASE FAMILY MEMBER"/>
    <property type="match status" value="1"/>
</dbReference>
<dbReference type="EMBL" id="CADEPI010000270">
    <property type="protein sequence ID" value="CAB3382427.1"/>
    <property type="molecule type" value="Genomic_DNA"/>
</dbReference>
<feature type="signal peptide" evidence="6">
    <location>
        <begin position="1"/>
        <end position="19"/>
    </location>
</feature>
<proteinExistence type="inferred from homology"/>
<feature type="domain" description="Glycosyl hydrolase family 13 catalytic" evidence="7">
    <location>
        <begin position="33"/>
        <end position="427"/>
    </location>
</feature>